<gene>
    <name evidence="2" type="ORF">ES702_05910</name>
</gene>
<keyword evidence="3" id="KW-1185">Reference proteome</keyword>
<feature type="transmembrane region" description="Helical" evidence="1">
    <location>
        <begin position="12"/>
        <end position="35"/>
    </location>
</feature>
<evidence type="ECO:0000256" key="1">
    <source>
        <dbReference type="SAM" id="Phobius"/>
    </source>
</evidence>
<proteinExistence type="predicted"/>
<reference evidence="2" key="1">
    <citation type="journal article" date="2022" name="Nat. Microbiol.">
        <title>Three families of Asgard archaeal viruses identified in metagenome-assembled genomes.</title>
        <authorList>
            <person name="Medvedeva S."/>
            <person name="Sun J."/>
            <person name="Yutin N."/>
            <person name="Koonin E.V."/>
            <person name="Nunoura T."/>
            <person name="Rinke C."/>
            <person name="Krupovic M."/>
        </authorList>
    </citation>
    <scope>NUCLEOTIDE SEQUENCE</scope>
</reference>
<keyword evidence="1" id="KW-0472">Membrane</keyword>
<feature type="transmembrane region" description="Helical" evidence="1">
    <location>
        <begin position="41"/>
        <end position="58"/>
    </location>
</feature>
<sequence>MAMNLKLSNLTARTLILFVFVVGFFAIIIITMLVPNALFDAVFPVLSTILFFMVKSVFDNYNETHRNNSNKAIVNELQSSNTKILKQNQIPTT</sequence>
<keyword evidence="1" id="KW-0812">Transmembrane</keyword>
<dbReference type="EMBL" id="BK062752">
    <property type="protein sequence ID" value="DAZ90947.1"/>
    <property type="molecule type" value="Genomic_DNA"/>
</dbReference>
<name>A0A9N7AB80_9VIRU</name>
<keyword evidence="1" id="KW-1133">Transmembrane helix</keyword>
<evidence type="ECO:0000313" key="3">
    <source>
        <dbReference type="Proteomes" id="UP001161480"/>
    </source>
</evidence>
<organism evidence="2 3">
    <name type="scientific">Lokiarchaeia virus SkuldV3</name>
    <dbReference type="NCBI Taxonomy" id="2983915"/>
    <lineage>
        <taxon>Viruses</taxon>
        <taxon>Varidnaviria</taxon>
        <taxon>Abadenavirae</taxon>
        <taxon>Produgelaviricota</taxon>
        <taxon>Belvinaviricetes</taxon>
        <taxon>Atroposvirales</taxon>
        <taxon>Skuldviridae</taxon>
        <taxon>Delusorvirus</taxon>
        <taxon>Delusorvirus cascadiense</taxon>
    </lineage>
</organism>
<evidence type="ECO:0000313" key="2">
    <source>
        <dbReference type="EMBL" id="DAZ90947.1"/>
    </source>
</evidence>
<dbReference type="Proteomes" id="UP001161480">
    <property type="component" value="Segment"/>
</dbReference>
<protein>
    <submittedName>
        <fullName evidence="2">Uncharacterized protein</fullName>
    </submittedName>
</protein>
<accession>A0A9N7AB80</accession>